<dbReference type="KEGG" id="pej:FYC62_00610"/>
<dbReference type="Gene3D" id="3.40.50.2000">
    <property type="entry name" value="Glycogen Phosphorylase B"/>
    <property type="match status" value="1"/>
</dbReference>
<dbReference type="InterPro" id="IPR028098">
    <property type="entry name" value="Glyco_trans_4-like_N"/>
</dbReference>
<dbReference type="Proteomes" id="UP000323653">
    <property type="component" value="Chromosome"/>
</dbReference>
<dbReference type="Pfam" id="PF13439">
    <property type="entry name" value="Glyco_transf_4"/>
    <property type="match status" value="1"/>
</dbReference>
<dbReference type="AlphaFoldDB" id="A0A5C0VER5"/>
<evidence type="ECO:0000313" key="3">
    <source>
        <dbReference type="Proteomes" id="UP000323653"/>
    </source>
</evidence>
<dbReference type="EMBL" id="CP043329">
    <property type="protein sequence ID" value="QEK50333.1"/>
    <property type="molecule type" value="Genomic_DNA"/>
</dbReference>
<feature type="domain" description="Glycosyltransferase subfamily 4-like N-terminal" evidence="1">
    <location>
        <begin position="14"/>
        <end position="180"/>
    </location>
</feature>
<evidence type="ECO:0000259" key="1">
    <source>
        <dbReference type="Pfam" id="PF13439"/>
    </source>
</evidence>
<protein>
    <submittedName>
        <fullName evidence="2">Glycosyltransferase</fullName>
    </submittedName>
</protein>
<reference evidence="2 3" key="1">
    <citation type="submission" date="2019-08" db="EMBL/GenBank/DDBJ databases">
        <title>Pedobacter sp. nov., isolated from Han river, South Korea.</title>
        <authorList>
            <person name="Lee D.-H."/>
            <person name="Kim Y.-S."/>
            <person name="Hwang E.-M."/>
            <person name="Le Tran T.C."/>
            <person name="Cha C.-J."/>
        </authorList>
    </citation>
    <scope>NUCLEOTIDE SEQUENCE [LARGE SCALE GENOMIC DNA]</scope>
    <source>
        <strain evidence="2 3">CJ43</strain>
    </source>
</reference>
<dbReference type="GO" id="GO:0016757">
    <property type="term" value="F:glycosyltransferase activity"/>
    <property type="evidence" value="ECO:0007669"/>
    <property type="project" value="UniProtKB-ARBA"/>
</dbReference>
<gene>
    <name evidence="2" type="ORF">FYC62_00610</name>
</gene>
<dbReference type="RefSeq" id="WP_149073539.1">
    <property type="nucleotide sequence ID" value="NZ_CP043329.1"/>
</dbReference>
<keyword evidence="2" id="KW-0808">Transferase</keyword>
<evidence type="ECO:0000313" key="2">
    <source>
        <dbReference type="EMBL" id="QEK50333.1"/>
    </source>
</evidence>
<dbReference type="SUPFAM" id="SSF53756">
    <property type="entry name" value="UDP-Glycosyltransferase/glycogen phosphorylase"/>
    <property type="match status" value="1"/>
</dbReference>
<proteinExistence type="predicted"/>
<organism evidence="2 3">
    <name type="scientific">Pedobacter aquae</name>
    <dbReference type="NCBI Taxonomy" id="2605747"/>
    <lineage>
        <taxon>Bacteria</taxon>
        <taxon>Pseudomonadati</taxon>
        <taxon>Bacteroidota</taxon>
        <taxon>Sphingobacteriia</taxon>
        <taxon>Sphingobacteriales</taxon>
        <taxon>Sphingobacteriaceae</taxon>
        <taxon>Pedobacter</taxon>
    </lineage>
</organism>
<keyword evidence="3" id="KW-1185">Reference proteome</keyword>
<accession>A0A5C0VER5</accession>
<name>A0A5C0VER5_9SPHI</name>
<sequence length="209" mass="24891">MKILFLSHDSHLHGATRSMLDLAEEFSNKGHEAKVILPTGGLAENYLKNKHIPFKKVFYPLFIQYGKEDKLKTQFKKLYSAFRHLPILVSYIKEYNPDIIYINTSVNYWLLILSFFYKKPIILHLREFGKEDHAVFKNFKGLMFNLLKKRATLYLSNSRAIQQYYQEKYQIKSYLLYNGVFKRETFIQNSTLKKINLKVRQPLLVWLVI</sequence>